<organism evidence="2 3">
    <name type="scientific">Marisediminicola antarctica</name>
    <dbReference type="NCBI Taxonomy" id="674079"/>
    <lineage>
        <taxon>Bacteria</taxon>
        <taxon>Bacillati</taxon>
        <taxon>Actinomycetota</taxon>
        <taxon>Actinomycetes</taxon>
        <taxon>Micrococcales</taxon>
        <taxon>Microbacteriaceae</taxon>
        <taxon>Marisediminicola</taxon>
    </lineage>
</organism>
<accession>A0A7L5AKE0</accession>
<keyword evidence="1" id="KW-0812">Transmembrane</keyword>
<sequence length="231" mass="24749">MTAERTRAETVRDHRTFDRTLAALLMPIGPVAVSVIRFLIPGAPAGEAVVANPGAQHVVVWCGVIALFTLLPGAWAALQLVRRYRPTLALVTGGFLIPGYLALGVLLGIDAALLAATNLGLSPGEVTALGEQLIRLPSQDLILSVFIIGHIVGVVLLGVLGLRAKLMPRLVAILLVVSQPLHLVAVITDLRWLDLVAWNLTTLGMAFLALRVLRTPNDEWELPPRGRMAPE</sequence>
<keyword evidence="1" id="KW-1133">Transmembrane helix</keyword>
<feature type="transmembrane region" description="Helical" evidence="1">
    <location>
        <begin position="88"/>
        <end position="121"/>
    </location>
</feature>
<keyword evidence="3" id="KW-1185">Reference proteome</keyword>
<dbReference type="RefSeq" id="WP_236966526.1">
    <property type="nucleotide sequence ID" value="NZ_CP017146.1"/>
</dbReference>
<evidence type="ECO:0000256" key="1">
    <source>
        <dbReference type="SAM" id="Phobius"/>
    </source>
</evidence>
<reference evidence="2 3" key="1">
    <citation type="submission" date="2016-09" db="EMBL/GenBank/DDBJ databases">
        <title>Complete genome sequence of microbes from the polar regions.</title>
        <authorList>
            <person name="Liao L."/>
            <person name="Chen B."/>
        </authorList>
    </citation>
    <scope>NUCLEOTIDE SEQUENCE [LARGE SCALE GENOMIC DNA]</scope>
    <source>
        <strain evidence="2 3">ZS314</strain>
    </source>
</reference>
<evidence type="ECO:0000313" key="2">
    <source>
        <dbReference type="EMBL" id="QHO70265.1"/>
    </source>
</evidence>
<dbReference type="EMBL" id="CP017146">
    <property type="protein sequence ID" value="QHO70265.1"/>
    <property type="molecule type" value="Genomic_DNA"/>
</dbReference>
<dbReference type="Proteomes" id="UP000464507">
    <property type="component" value="Chromosome"/>
</dbReference>
<dbReference type="AlphaFoldDB" id="A0A7L5AKE0"/>
<protein>
    <recommendedName>
        <fullName evidence="4">DUF4386 domain-containing protein</fullName>
    </recommendedName>
</protein>
<feature type="transmembrane region" description="Helical" evidence="1">
    <location>
        <begin position="21"/>
        <end position="38"/>
    </location>
</feature>
<proteinExistence type="predicted"/>
<feature type="transmembrane region" description="Helical" evidence="1">
    <location>
        <begin position="141"/>
        <end position="162"/>
    </location>
</feature>
<dbReference type="KEGG" id="mant:BHD05_12040"/>
<feature type="transmembrane region" description="Helical" evidence="1">
    <location>
        <begin position="169"/>
        <end position="190"/>
    </location>
</feature>
<evidence type="ECO:0008006" key="4">
    <source>
        <dbReference type="Google" id="ProtNLM"/>
    </source>
</evidence>
<gene>
    <name evidence="2" type="ORF">BHD05_12040</name>
</gene>
<evidence type="ECO:0000313" key="3">
    <source>
        <dbReference type="Proteomes" id="UP000464507"/>
    </source>
</evidence>
<feature type="transmembrane region" description="Helical" evidence="1">
    <location>
        <begin position="196"/>
        <end position="213"/>
    </location>
</feature>
<feature type="transmembrane region" description="Helical" evidence="1">
    <location>
        <begin position="58"/>
        <end position="81"/>
    </location>
</feature>
<name>A0A7L5AKE0_9MICO</name>
<keyword evidence="1" id="KW-0472">Membrane</keyword>